<sequence length="285" mass="31873">MSAPALEHVAAPDQTKNVFPFLRRTPLPHRVIRFDGRAPENIFEAGFASRGTAYDIVRHVDGKDFLATSSGFVSTGDSVVRAMSIYLRTIRRVINLLTGADKKRVDQAIKDLGYQKMENGKRCGKQMWIYRIAPTRYYLNSADNILAADRAHYATSEVRYYARTQGEWMAPRRIPTAAIESAEKIVLSFQLNSKGGVDAGAHVRVEHQETRKNARFKPTNVHNPFGVDGYDGLIGYGALPSPGEPGYQEPPSSEWSGESEYWDAHGAEKQPRYPFGRPQSPLDDI</sequence>
<evidence type="ECO:0000313" key="3">
    <source>
        <dbReference type="Proteomes" id="UP000199497"/>
    </source>
</evidence>
<feature type="region of interest" description="Disordered" evidence="1">
    <location>
        <begin position="239"/>
        <end position="285"/>
    </location>
</feature>
<keyword evidence="3" id="KW-1185">Reference proteome</keyword>
<dbReference type="AlphaFoldDB" id="A0A1H0X1W7"/>
<dbReference type="OrthoDB" id="4223934at2"/>
<dbReference type="GO" id="GO:0005576">
    <property type="term" value="C:extracellular region"/>
    <property type="evidence" value="ECO:0007669"/>
    <property type="project" value="InterPro"/>
</dbReference>
<evidence type="ECO:0000313" key="2">
    <source>
        <dbReference type="EMBL" id="SDP96850.1"/>
    </source>
</evidence>
<dbReference type="SUPFAM" id="SSF56399">
    <property type="entry name" value="ADP-ribosylation"/>
    <property type="match status" value="1"/>
</dbReference>
<dbReference type="GO" id="GO:0003950">
    <property type="term" value="F:NAD+ poly-ADP-ribosyltransferase activity"/>
    <property type="evidence" value="ECO:0007669"/>
    <property type="project" value="InterPro"/>
</dbReference>
<reference evidence="3" key="1">
    <citation type="submission" date="2016-10" db="EMBL/GenBank/DDBJ databases">
        <authorList>
            <person name="Varghese N."/>
            <person name="Submissions S."/>
        </authorList>
    </citation>
    <scope>NUCLEOTIDE SEQUENCE [LARGE SCALE GENOMIC DNA]</scope>
    <source>
        <strain evidence="3">DSM 46732</strain>
    </source>
</reference>
<feature type="compositionally biased region" description="Low complexity" evidence="1">
    <location>
        <begin position="249"/>
        <end position="259"/>
    </location>
</feature>
<organism evidence="2 3">
    <name type="scientific">Actinopolyspora xinjiangensis</name>
    <dbReference type="NCBI Taxonomy" id="405564"/>
    <lineage>
        <taxon>Bacteria</taxon>
        <taxon>Bacillati</taxon>
        <taxon>Actinomycetota</taxon>
        <taxon>Actinomycetes</taxon>
        <taxon>Actinopolysporales</taxon>
        <taxon>Actinopolysporaceae</taxon>
        <taxon>Actinopolyspora</taxon>
    </lineage>
</organism>
<gene>
    <name evidence="2" type="ORF">SAMN04487905_1225</name>
</gene>
<name>A0A1H0X1W7_9ACTN</name>
<dbReference type="EMBL" id="FNJR01000022">
    <property type="protein sequence ID" value="SDP96850.1"/>
    <property type="molecule type" value="Genomic_DNA"/>
</dbReference>
<dbReference type="Proteomes" id="UP000199497">
    <property type="component" value="Unassembled WGS sequence"/>
</dbReference>
<dbReference type="InterPro" id="IPR003898">
    <property type="entry name" value="Borpert_toxA"/>
</dbReference>
<accession>A0A1H0X1W7</accession>
<dbReference type="RefSeq" id="WP_092604648.1">
    <property type="nucleotide sequence ID" value="NZ_FNJR01000022.1"/>
</dbReference>
<dbReference type="Pfam" id="PF02917">
    <property type="entry name" value="Pertussis_S1"/>
    <property type="match status" value="1"/>
</dbReference>
<dbReference type="Gene3D" id="3.90.210.10">
    <property type="entry name" value="Heat-Labile Enterotoxin, subunit A"/>
    <property type="match status" value="1"/>
</dbReference>
<protein>
    <submittedName>
        <fullName evidence="2">Pertussis toxin, subunit 1</fullName>
    </submittedName>
</protein>
<proteinExistence type="predicted"/>
<evidence type="ECO:0000256" key="1">
    <source>
        <dbReference type="SAM" id="MobiDB-lite"/>
    </source>
</evidence>
<feature type="compositionally biased region" description="Basic and acidic residues" evidence="1">
    <location>
        <begin position="262"/>
        <end position="271"/>
    </location>
</feature>